<sequence>MKTKMDALCEELNGVPTDSDRANSFHRELNDLELTLELHQRKGQIFYDMKKASKFEAQRVFRRVTVHGLCHPTCYSPWSCRPTYYRSELPDVGHFYVPYGCPAIGAVSPGVVPDAYEMPWLLAFLTENFRNKSIESGSNCESDIALGDELMPFKDSDTTENLLSSLTPNTQSEELTITEKDLQNLECSFGCEDLDNEMLTLENKNPAVFNAFSNGLYVMRRTDKYSIGEDYPQTC</sequence>
<protein>
    <submittedName>
        <fullName evidence="1">Uncharacterized protein</fullName>
    </submittedName>
</protein>
<keyword evidence="2" id="KW-1185">Reference proteome</keyword>
<proteinExistence type="predicted"/>
<comment type="caution">
    <text evidence="1">The sequence shown here is derived from an EMBL/GenBank/DDBJ whole genome shotgun (WGS) entry which is preliminary data.</text>
</comment>
<reference evidence="1 2" key="1">
    <citation type="journal article" date="2021" name="Elife">
        <title>Chloroplast acquisition without the gene transfer in kleptoplastic sea slugs, Plakobranchus ocellatus.</title>
        <authorList>
            <person name="Maeda T."/>
            <person name="Takahashi S."/>
            <person name="Yoshida T."/>
            <person name="Shimamura S."/>
            <person name="Takaki Y."/>
            <person name="Nagai Y."/>
            <person name="Toyoda A."/>
            <person name="Suzuki Y."/>
            <person name="Arimoto A."/>
            <person name="Ishii H."/>
            <person name="Satoh N."/>
            <person name="Nishiyama T."/>
            <person name="Hasebe M."/>
            <person name="Maruyama T."/>
            <person name="Minagawa J."/>
            <person name="Obokata J."/>
            <person name="Shigenobu S."/>
        </authorList>
    </citation>
    <scope>NUCLEOTIDE SEQUENCE [LARGE SCALE GENOMIC DNA]</scope>
</reference>
<dbReference type="EMBL" id="BLXT01004521">
    <property type="protein sequence ID" value="GFO14011.1"/>
    <property type="molecule type" value="Genomic_DNA"/>
</dbReference>
<evidence type="ECO:0000313" key="1">
    <source>
        <dbReference type="EMBL" id="GFO14011.1"/>
    </source>
</evidence>
<organism evidence="1 2">
    <name type="scientific">Plakobranchus ocellatus</name>
    <dbReference type="NCBI Taxonomy" id="259542"/>
    <lineage>
        <taxon>Eukaryota</taxon>
        <taxon>Metazoa</taxon>
        <taxon>Spiralia</taxon>
        <taxon>Lophotrochozoa</taxon>
        <taxon>Mollusca</taxon>
        <taxon>Gastropoda</taxon>
        <taxon>Heterobranchia</taxon>
        <taxon>Euthyneura</taxon>
        <taxon>Panpulmonata</taxon>
        <taxon>Sacoglossa</taxon>
        <taxon>Placobranchoidea</taxon>
        <taxon>Plakobranchidae</taxon>
        <taxon>Plakobranchus</taxon>
    </lineage>
</organism>
<evidence type="ECO:0000313" key="2">
    <source>
        <dbReference type="Proteomes" id="UP000735302"/>
    </source>
</evidence>
<gene>
    <name evidence="1" type="ORF">PoB_004051600</name>
</gene>
<accession>A0AAV4B5C0</accession>
<dbReference type="AlphaFoldDB" id="A0AAV4B5C0"/>
<name>A0AAV4B5C0_9GAST</name>
<dbReference type="Proteomes" id="UP000735302">
    <property type="component" value="Unassembled WGS sequence"/>
</dbReference>